<dbReference type="EMBL" id="CM003102">
    <property type="protein sequence ID" value="KUI69721.1"/>
    <property type="molecule type" value="Genomic_DNA"/>
</dbReference>
<accession>A0A194VZN9</accession>
<proteinExistence type="predicted"/>
<evidence type="ECO:0000313" key="2">
    <source>
        <dbReference type="EMBL" id="KUI69721.1"/>
    </source>
</evidence>
<protein>
    <submittedName>
        <fullName evidence="2">Uncharacterized protein</fullName>
    </submittedName>
</protein>
<keyword evidence="3" id="KW-1185">Reference proteome</keyword>
<sequence>MSSLPRSLPIALALAFTFMGYMMGTSSAVNLLFFGPGDNCYASTDHIGCYNHPGDACCYASSPFCTTFQLGDTGDNLASIWAMSGKNCNLKNGYSTCSQHGSGHTDCCIDIFGHDTSTCSAFWGMNLGGGKDEVTADANATNGECVQPNKMVYKDGNGIKEIFLPNGTLEKAVDSYKKKDYAALAGYSAWVDVMGNDTDSQST</sequence>
<evidence type="ECO:0000256" key="1">
    <source>
        <dbReference type="SAM" id="SignalP"/>
    </source>
</evidence>
<gene>
    <name evidence="2" type="ORF">VM1G_04789</name>
</gene>
<evidence type="ECO:0000313" key="3">
    <source>
        <dbReference type="Proteomes" id="UP000078559"/>
    </source>
</evidence>
<dbReference type="Proteomes" id="UP000078559">
    <property type="component" value="Chromosome 5"/>
</dbReference>
<reference evidence="2" key="1">
    <citation type="submission" date="2014-12" db="EMBL/GenBank/DDBJ databases">
        <title>Genome Sequence of Valsa Canker Pathogens Uncovers a Specific Adaption of Colonization on Woody Bark.</title>
        <authorList>
            <person name="Yin Z."/>
            <person name="Liu H."/>
            <person name="Gao X."/>
            <person name="Li Z."/>
            <person name="Song N."/>
            <person name="Ke X."/>
            <person name="Dai Q."/>
            <person name="Wu Y."/>
            <person name="Sun Y."/>
            <person name="Xu J.-R."/>
            <person name="Kang Z.K."/>
            <person name="Wang L."/>
            <person name="Huang L."/>
        </authorList>
    </citation>
    <scope>NUCLEOTIDE SEQUENCE [LARGE SCALE GENOMIC DNA]</scope>
    <source>
        <strain evidence="2">03-8</strain>
    </source>
</reference>
<feature type="signal peptide" evidence="1">
    <location>
        <begin position="1"/>
        <end position="28"/>
    </location>
</feature>
<keyword evidence="1" id="KW-0732">Signal</keyword>
<organism evidence="2 3">
    <name type="scientific">Cytospora mali</name>
    <name type="common">Apple Valsa canker fungus</name>
    <name type="synonym">Valsa mali</name>
    <dbReference type="NCBI Taxonomy" id="578113"/>
    <lineage>
        <taxon>Eukaryota</taxon>
        <taxon>Fungi</taxon>
        <taxon>Dikarya</taxon>
        <taxon>Ascomycota</taxon>
        <taxon>Pezizomycotina</taxon>
        <taxon>Sordariomycetes</taxon>
        <taxon>Sordariomycetidae</taxon>
        <taxon>Diaporthales</taxon>
        <taxon>Cytosporaceae</taxon>
        <taxon>Cytospora</taxon>
    </lineage>
</organism>
<feature type="chain" id="PRO_5008267001" evidence="1">
    <location>
        <begin position="29"/>
        <end position="203"/>
    </location>
</feature>
<dbReference type="AlphaFoldDB" id="A0A194VZN9"/>
<name>A0A194VZN9_CYTMA</name>